<dbReference type="NCBIfam" id="TIGR03696">
    <property type="entry name" value="Rhs_assc_core"/>
    <property type="match status" value="1"/>
</dbReference>
<dbReference type="Pfam" id="PF20148">
    <property type="entry name" value="DUF6531"/>
    <property type="match status" value="1"/>
</dbReference>
<protein>
    <recommendedName>
        <fullName evidence="6">Type IV secretion protein Rhs</fullName>
    </recommendedName>
</protein>
<name>A0A3E1NQB5_9BACT</name>
<dbReference type="Gene3D" id="2.180.10.10">
    <property type="entry name" value="RHS repeat-associated core"/>
    <property type="match status" value="3"/>
</dbReference>
<evidence type="ECO:0000259" key="3">
    <source>
        <dbReference type="Pfam" id="PF25023"/>
    </source>
</evidence>
<evidence type="ECO:0008006" key="6">
    <source>
        <dbReference type="Google" id="ProtNLM"/>
    </source>
</evidence>
<reference evidence="4 5" key="1">
    <citation type="submission" date="2018-08" db="EMBL/GenBank/DDBJ databases">
        <title>Chitinophagaceae sp. K23C18032701, a novel bacterium isolated from forest soil.</title>
        <authorList>
            <person name="Wang C."/>
        </authorList>
    </citation>
    <scope>NUCLEOTIDE SEQUENCE [LARGE SCALE GENOMIC DNA]</scope>
    <source>
        <strain evidence="4 5">K23C18032701</strain>
    </source>
</reference>
<accession>A0A3E1NQB5</accession>
<keyword evidence="1" id="KW-0677">Repeat</keyword>
<dbReference type="InterPro" id="IPR022385">
    <property type="entry name" value="Rhs_assc_core"/>
</dbReference>
<dbReference type="OrthoDB" id="9765204at2"/>
<keyword evidence="5" id="KW-1185">Reference proteome</keyword>
<dbReference type="PANTHER" id="PTHR32305:SF15">
    <property type="entry name" value="PROTEIN RHSA-RELATED"/>
    <property type="match status" value="1"/>
</dbReference>
<organism evidence="4 5">
    <name type="scientific">Deminuibacter soli</name>
    <dbReference type="NCBI Taxonomy" id="2291815"/>
    <lineage>
        <taxon>Bacteria</taxon>
        <taxon>Pseudomonadati</taxon>
        <taxon>Bacteroidota</taxon>
        <taxon>Chitinophagia</taxon>
        <taxon>Chitinophagales</taxon>
        <taxon>Chitinophagaceae</taxon>
        <taxon>Deminuibacter</taxon>
    </lineage>
</organism>
<gene>
    <name evidence="4" type="ORF">DXN05_03875</name>
</gene>
<sequence>MALRIKANIPPRKPSVTPQPAARHFDIVLGLDFHFIKIPPTVIPCPVVPFAAMVFDPMDYLHMTLPVMPVYSNEGGFSLQTNIPVGGTVTINGCYRAAATTSVLSLPPMAAPLPGKFKQMANLAKKFNPLHAIIPRPVFVFPNMAPHDGQLSHGSETVHTAGSEQSALFCRAFSCADIGRFVPNMPAGLFNNYATAVIAVLPFGKPVLVGGPFVEHAFTPADLINSLMMMGMMRGAGKLLSKTLGKLLTKMNRALMEKFPAYRAHGAAVQPHICHYLGEPVDAASGHMASLLQGFTLPGPIPFVWEANYYSDSEYEGPLGKSIYHSYDITLQMLEAEELVILRDQYGCAVPFAWLAPGDSFFNPRDKYTLHRSMDGIYTVTGNTGICYAFNHFAGSDGYHKLRSINDRNGFIIRFNYNIRGQLVKITDSTHRELIVVNDDHGRITAIRLPHAELPGEYTDTVRYSFSSENQLLSFYDARGNYNSLQWHNRLVTARRFRDGTIFRFTYNSSGQCTAALGPDGIYSYRFAYTAGCTIVSNSLGHRSGYYHRDGLVTRIVNSQGAETIYRYDSNRNLLGVQDELGRVKNYRYDERGNTTGIGLPGQGHAGIAYNSHNLPVQVTQPNGGVWQYVYDEQGNLLEEINPAGGTIRYAYTCGQVTAITNTAGHTTQLRYNRQYALSEVVLSANARIRYRYDAIGRCTQLEDIYGNHQFRKYDGNNNLVEVREADGNIRHLQYDAMDNLVAAADKLYKASLEYNFFGNVTRRRQGAASVTFIYDREGQLTGISNEHNEQYHFVRDSEGRVLAETGFDGVTRHYRRNAAGQVITMQCAGNRSTQYEYDTAGRITQVMYADGLTETFEYDNLGNLVKANNDACSVAMERDLLGRVTAETILVKDQQPVVLQHTRDAAGNRTALNSSLGATIQVSYNSRGYAASLQAGGWQSELQHNDTGDEIHRALTGGIEQQWRYDRFGRPLEQQVLHGKTTRRRLQYNWGVSDRLLSVSDTQTGSVQFKHDVYGNLSELVYGDGKTECRLPDVAGNLFETSTQTDRKYGAGGRLLKAKGCHYHYDAAGNLARKEEANGGIWQYLWNDNGSLQQVIRPDGYKVSFGYDALGRRIWKRYRQTTTRWIWDGNTPLHEWKTFDARESTPDDLITWVFEAGNFVPAARLKGDKKYSIIANHLGTPEEIYREDGTCCWQGRLDSYGRMRMQQGEPGSCPFRYQGQYEDSETGLYYNRFRYYSPAEGIYISQDPIGLSGGMRLYGYVTDPCTWVDVLGLIGFTPDQQALINLAMEASNKGKLPISSGDADILLQWGQEVNLNATMEVKILNHKFSSGNNPAPGHFAHEGSDGHIHIHNKHIPCQ</sequence>
<dbReference type="NCBIfam" id="TIGR01643">
    <property type="entry name" value="YD_repeat_2x"/>
    <property type="match status" value="5"/>
</dbReference>
<dbReference type="Pfam" id="PF05593">
    <property type="entry name" value="RHS_repeat"/>
    <property type="match status" value="3"/>
</dbReference>
<dbReference type="CDD" id="cd14740">
    <property type="entry name" value="PAAR_4"/>
    <property type="match status" value="1"/>
</dbReference>
<evidence type="ECO:0000259" key="2">
    <source>
        <dbReference type="Pfam" id="PF20148"/>
    </source>
</evidence>
<dbReference type="InterPro" id="IPR056823">
    <property type="entry name" value="TEN-like_YD-shell"/>
</dbReference>
<evidence type="ECO:0000313" key="5">
    <source>
        <dbReference type="Proteomes" id="UP000261284"/>
    </source>
</evidence>
<feature type="domain" description="DUF6531" evidence="2">
    <location>
        <begin position="278"/>
        <end position="350"/>
    </location>
</feature>
<comment type="caution">
    <text evidence="4">The sequence shown here is derived from an EMBL/GenBank/DDBJ whole genome shotgun (WGS) entry which is preliminary data.</text>
</comment>
<dbReference type="RefSeq" id="WP_116845878.1">
    <property type="nucleotide sequence ID" value="NZ_QTJU01000001.1"/>
</dbReference>
<proteinExistence type="predicted"/>
<dbReference type="Proteomes" id="UP000261284">
    <property type="component" value="Unassembled WGS sequence"/>
</dbReference>
<evidence type="ECO:0000256" key="1">
    <source>
        <dbReference type="ARBA" id="ARBA00022737"/>
    </source>
</evidence>
<dbReference type="Pfam" id="PF25023">
    <property type="entry name" value="TEN_YD-shell"/>
    <property type="match status" value="2"/>
</dbReference>
<feature type="domain" description="Teneurin-like YD-shell" evidence="3">
    <location>
        <begin position="958"/>
        <end position="1248"/>
    </location>
</feature>
<dbReference type="EMBL" id="QTJU01000001">
    <property type="protein sequence ID" value="RFM30122.1"/>
    <property type="molecule type" value="Genomic_DNA"/>
</dbReference>
<dbReference type="InterPro" id="IPR006530">
    <property type="entry name" value="YD"/>
</dbReference>
<dbReference type="InterPro" id="IPR045351">
    <property type="entry name" value="DUF6531"/>
</dbReference>
<dbReference type="InterPro" id="IPR050708">
    <property type="entry name" value="T6SS_VgrG/RHS"/>
</dbReference>
<feature type="domain" description="Teneurin-like YD-shell" evidence="3">
    <location>
        <begin position="667"/>
        <end position="804"/>
    </location>
</feature>
<dbReference type="InterPro" id="IPR031325">
    <property type="entry name" value="RHS_repeat"/>
</dbReference>
<dbReference type="PANTHER" id="PTHR32305">
    <property type="match status" value="1"/>
</dbReference>
<evidence type="ECO:0000313" key="4">
    <source>
        <dbReference type="EMBL" id="RFM30122.1"/>
    </source>
</evidence>